<name>A0A8H4QHZ8_9AGAR</name>
<dbReference type="SUPFAM" id="SSF52047">
    <property type="entry name" value="RNI-like"/>
    <property type="match status" value="1"/>
</dbReference>
<protein>
    <recommendedName>
        <fullName evidence="4">F-box domain-containing protein</fullName>
    </recommendedName>
</protein>
<feature type="compositionally biased region" description="Basic residues" evidence="1">
    <location>
        <begin position="108"/>
        <end position="119"/>
    </location>
</feature>
<dbReference type="AlphaFoldDB" id="A0A8H4QHZ8"/>
<dbReference type="Proteomes" id="UP000521872">
    <property type="component" value="Unassembled WGS sequence"/>
</dbReference>
<evidence type="ECO:0008006" key="4">
    <source>
        <dbReference type="Google" id="ProtNLM"/>
    </source>
</evidence>
<evidence type="ECO:0000313" key="2">
    <source>
        <dbReference type="EMBL" id="KAF4611274.1"/>
    </source>
</evidence>
<dbReference type="EMBL" id="JAACJL010000058">
    <property type="protein sequence ID" value="KAF4611274.1"/>
    <property type="molecule type" value="Genomic_DNA"/>
</dbReference>
<evidence type="ECO:0000313" key="3">
    <source>
        <dbReference type="Proteomes" id="UP000521872"/>
    </source>
</evidence>
<comment type="caution">
    <text evidence="2">The sequence shown here is derived from an EMBL/GenBank/DDBJ whole genome shotgun (WGS) entry which is preliminary data.</text>
</comment>
<keyword evidence="3" id="KW-1185">Reference proteome</keyword>
<feature type="region of interest" description="Disordered" evidence="1">
    <location>
        <begin position="20"/>
        <end position="133"/>
    </location>
</feature>
<dbReference type="Gene3D" id="3.80.10.10">
    <property type="entry name" value="Ribonuclease Inhibitor"/>
    <property type="match status" value="1"/>
</dbReference>
<proteinExistence type="predicted"/>
<gene>
    <name evidence="2" type="ORF">D9613_007058</name>
</gene>
<sequence length="582" mass="65875">MDNPTSVLVERKRNIEVINNGRMRRSISDKPLKETSPSESQDEVSLASRVDGVEVIDMGQKERTTSSVPTEEMAACSLIDNPEGLSKSPNEGILPTPVSNIKNVNPSRSKRRSAAKKPKNPSTKDAQAPPKSYLKYLPPSQRGAILPPDVLNHIHEIVHYSQGGRIKLPISVTLSHVCGLWRQLALDNPRLWDHIQVHSPWKVDPVQAFLERSKQMPLDVQLFLDYNDLNLSTSRPDYNKTRFRTLGRLVAGQSSRIRKLDIRGDFRILPFRDLLHEVLQDFFEKEMPILEEFIVYAYDDHGRRASSQCLSRSDGPITPFRTAPKLKLVGLGRLAAIYCLPNFSTTTRLHLSGLNSYSSGRMPPPLDQILKSCSCVEHISIAHGWTWNMRPSEVCEVPTLRSLFVFGDASTSIRTLFICMRAPNLQELVLPPAWDIHVATSVIHDPNIRIRVLFPKLQSLTIQDRLTSSNLASMAKYFPQITVLVVSKVQANVEVAKNIFTLLPSLCTLSLIRPPSDLIGQLSRMLSVKSKKKNHTYHFETLLLDKKTLKEWTEDGLTEGQRLFCIKEGDIWDRQLQEYILD</sequence>
<dbReference type="InterPro" id="IPR032675">
    <property type="entry name" value="LRR_dom_sf"/>
</dbReference>
<reference evidence="2 3" key="1">
    <citation type="submission" date="2019-12" db="EMBL/GenBank/DDBJ databases">
        <authorList>
            <person name="Floudas D."/>
            <person name="Bentzer J."/>
            <person name="Ahren D."/>
            <person name="Johansson T."/>
            <person name="Persson P."/>
            <person name="Tunlid A."/>
        </authorList>
    </citation>
    <scope>NUCLEOTIDE SEQUENCE [LARGE SCALE GENOMIC DNA]</scope>
    <source>
        <strain evidence="2 3">CBS 102.39</strain>
    </source>
</reference>
<organism evidence="2 3">
    <name type="scientific">Agrocybe pediades</name>
    <dbReference type="NCBI Taxonomy" id="84607"/>
    <lineage>
        <taxon>Eukaryota</taxon>
        <taxon>Fungi</taxon>
        <taxon>Dikarya</taxon>
        <taxon>Basidiomycota</taxon>
        <taxon>Agaricomycotina</taxon>
        <taxon>Agaricomycetes</taxon>
        <taxon>Agaricomycetidae</taxon>
        <taxon>Agaricales</taxon>
        <taxon>Agaricineae</taxon>
        <taxon>Strophariaceae</taxon>
        <taxon>Agrocybe</taxon>
    </lineage>
</organism>
<evidence type="ECO:0000256" key="1">
    <source>
        <dbReference type="SAM" id="MobiDB-lite"/>
    </source>
</evidence>
<accession>A0A8H4QHZ8</accession>